<dbReference type="InterPro" id="IPR035905">
    <property type="entry name" value="Barstar-like_sf"/>
</dbReference>
<gene>
    <name evidence="3" type="ORF">SAMN05216553_11166</name>
</gene>
<dbReference type="Proteomes" id="UP000199623">
    <property type="component" value="Unassembled WGS sequence"/>
</dbReference>
<proteinExistence type="inferred from homology"/>
<keyword evidence="4" id="KW-1185">Reference proteome</keyword>
<comment type="similarity">
    <text evidence="1">Belongs to the barstar family.</text>
</comment>
<evidence type="ECO:0000313" key="3">
    <source>
        <dbReference type="EMBL" id="SDG75711.1"/>
    </source>
</evidence>
<name>A0A1G7WUT8_9PSEU</name>
<feature type="domain" description="Barstar (barnase inhibitor)" evidence="2">
    <location>
        <begin position="138"/>
        <end position="217"/>
    </location>
</feature>
<dbReference type="Pfam" id="PF01337">
    <property type="entry name" value="Barstar"/>
    <property type="match status" value="1"/>
</dbReference>
<reference evidence="4" key="1">
    <citation type="submission" date="2016-10" db="EMBL/GenBank/DDBJ databases">
        <authorList>
            <person name="Varghese N."/>
            <person name="Submissions S."/>
        </authorList>
    </citation>
    <scope>NUCLEOTIDE SEQUENCE [LARGE SCALE GENOMIC DNA]</scope>
    <source>
        <strain evidence="4">CGMCC 4.3506</strain>
    </source>
</reference>
<dbReference type="Gene3D" id="3.30.370.10">
    <property type="entry name" value="Barstar-like"/>
    <property type="match status" value="1"/>
</dbReference>
<dbReference type="InterPro" id="IPR000468">
    <property type="entry name" value="Barstar"/>
</dbReference>
<dbReference type="SUPFAM" id="SSF52038">
    <property type="entry name" value="Barstar-related"/>
    <property type="match status" value="1"/>
</dbReference>
<evidence type="ECO:0000313" key="4">
    <source>
        <dbReference type="Proteomes" id="UP000199623"/>
    </source>
</evidence>
<organism evidence="3 4">
    <name type="scientific">Lentzea fradiae</name>
    <dbReference type="NCBI Taxonomy" id="200378"/>
    <lineage>
        <taxon>Bacteria</taxon>
        <taxon>Bacillati</taxon>
        <taxon>Actinomycetota</taxon>
        <taxon>Actinomycetes</taxon>
        <taxon>Pseudonocardiales</taxon>
        <taxon>Pseudonocardiaceae</taxon>
        <taxon>Lentzea</taxon>
    </lineage>
</organism>
<protein>
    <submittedName>
        <fullName evidence="3">Barstar, RNAse (Barnase) inhibitor</fullName>
    </submittedName>
</protein>
<dbReference type="AlphaFoldDB" id="A0A1G7WUT8"/>
<accession>A0A1G7WUT8</accession>
<evidence type="ECO:0000259" key="2">
    <source>
        <dbReference type="Pfam" id="PF01337"/>
    </source>
</evidence>
<evidence type="ECO:0000256" key="1">
    <source>
        <dbReference type="ARBA" id="ARBA00006845"/>
    </source>
</evidence>
<sequence>MVSTERVSGFFVDDESDVVFQGVHHLGSRRKSEEAFLEVRDLRQRKIGEYNAARVVRSLAAEEAPGSGSADVRFRVFSKRCDVPQAAAIWWRWASATPLRSGEWAGRPAGFDEAWLHVVQNSWFASGHSAAYYGDEGVAHLDGAQFSTRAGFYCALGEAVNGPGGYFGSNRDALHDCLRPSDAERRLRRLEWRDLGRSKSALGGTFVRTVLEILGEHSVDVVER</sequence>
<dbReference type="STRING" id="200378.SAMN05216553_11166"/>
<dbReference type="EMBL" id="FNCC01000011">
    <property type="protein sequence ID" value="SDG75711.1"/>
    <property type="molecule type" value="Genomic_DNA"/>
</dbReference>